<feature type="chain" id="PRO_5042608735" evidence="2">
    <location>
        <begin position="33"/>
        <end position="262"/>
    </location>
</feature>
<dbReference type="Gene3D" id="2.30.42.10">
    <property type="match status" value="1"/>
</dbReference>
<evidence type="ECO:0000256" key="2">
    <source>
        <dbReference type="SAM" id="SignalP"/>
    </source>
</evidence>
<name>A0AAJ5VTN2_9HYPH</name>
<evidence type="ECO:0000259" key="3">
    <source>
        <dbReference type="PROSITE" id="PS50106"/>
    </source>
</evidence>
<gene>
    <name evidence="4" type="ORF">P0Y65_17620</name>
</gene>
<dbReference type="InterPro" id="IPR001478">
    <property type="entry name" value="PDZ"/>
</dbReference>
<protein>
    <submittedName>
        <fullName evidence="4">PDZ domain-containing protein</fullName>
    </submittedName>
</protein>
<keyword evidence="2" id="KW-0732">Signal</keyword>
<dbReference type="AlphaFoldDB" id="A0AAJ5VTN2"/>
<feature type="domain" description="PDZ" evidence="3">
    <location>
        <begin position="69"/>
        <end position="110"/>
    </location>
</feature>
<feature type="signal peptide" evidence="2">
    <location>
        <begin position="1"/>
        <end position="32"/>
    </location>
</feature>
<dbReference type="InterPro" id="IPR036034">
    <property type="entry name" value="PDZ_sf"/>
</dbReference>
<proteinExistence type="predicted"/>
<dbReference type="PROSITE" id="PS50106">
    <property type="entry name" value="PDZ"/>
    <property type="match status" value="1"/>
</dbReference>
<sequence length="262" mass="28013">MLKLAKVLVLAAAATHLAVAPLAYSTSAYALAGDVSLPSPYVSRALDAVLLPIDDVVRDTFVLDPADEGVLVLAVEPGGVADSLGLEPGDVIAAVHGHKIVDPIELDEIVYYWILQGDFDFLFDVYRAGVLSTASWVITLELYEAAIDMASVASWTAWSVETSFSYEEFYAEYSEELTETYESSETIIEETVSSEEFTSEEEFSEEDSDGDGIMDSEDGDDDGDGVDDADDSDDDGMDDADDDSGDDGDDGGDDGDDGGEEE</sequence>
<organism evidence="4 5">
    <name type="scientific">Candidatus Devosia phytovorans</name>
    <dbReference type="NCBI Taxonomy" id="3121372"/>
    <lineage>
        <taxon>Bacteria</taxon>
        <taxon>Pseudomonadati</taxon>
        <taxon>Pseudomonadota</taxon>
        <taxon>Alphaproteobacteria</taxon>
        <taxon>Hyphomicrobiales</taxon>
        <taxon>Devosiaceae</taxon>
        <taxon>Devosia</taxon>
    </lineage>
</organism>
<feature type="compositionally biased region" description="Acidic residues" evidence="1">
    <location>
        <begin position="197"/>
        <end position="262"/>
    </location>
</feature>
<dbReference type="SUPFAM" id="SSF50156">
    <property type="entry name" value="PDZ domain-like"/>
    <property type="match status" value="1"/>
</dbReference>
<dbReference type="EMBL" id="CP119312">
    <property type="protein sequence ID" value="WEK03985.1"/>
    <property type="molecule type" value="Genomic_DNA"/>
</dbReference>
<feature type="region of interest" description="Disordered" evidence="1">
    <location>
        <begin position="190"/>
        <end position="262"/>
    </location>
</feature>
<evidence type="ECO:0000256" key="1">
    <source>
        <dbReference type="SAM" id="MobiDB-lite"/>
    </source>
</evidence>
<evidence type="ECO:0000313" key="5">
    <source>
        <dbReference type="Proteomes" id="UP001217476"/>
    </source>
</evidence>
<accession>A0AAJ5VTN2</accession>
<reference evidence="4" key="1">
    <citation type="submission" date="2023-03" db="EMBL/GenBank/DDBJ databases">
        <title>Andean soil-derived lignocellulolytic bacterial consortium as a source of novel taxa and putative plastic-active enzymes.</title>
        <authorList>
            <person name="Diaz-Garcia L."/>
            <person name="Chuvochina M."/>
            <person name="Feuerriegel G."/>
            <person name="Bunk B."/>
            <person name="Sproer C."/>
            <person name="Streit W.R."/>
            <person name="Rodriguez L.M."/>
            <person name="Overmann J."/>
            <person name="Jimenez D.J."/>
        </authorList>
    </citation>
    <scope>NUCLEOTIDE SEQUENCE</scope>
    <source>
        <strain evidence="4">MAG 4196</strain>
    </source>
</reference>
<evidence type="ECO:0000313" key="4">
    <source>
        <dbReference type="EMBL" id="WEK03985.1"/>
    </source>
</evidence>
<dbReference type="Proteomes" id="UP001217476">
    <property type="component" value="Chromosome"/>
</dbReference>